<evidence type="ECO:0008006" key="4">
    <source>
        <dbReference type="Google" id="ProtNLM"/>
    </source>
</evidence>
<reference evidence="3" key="1">
    <citation type="submission" date="2022-02" db="EMBL/GenBank/DDBJ databases">
        <authorList>
            <person name="Giguere J D."/>
        </authorList>
    </citation>
    <scope>NUCLEOTIDE SEQUENCE</scope>
    <source>
        <strain evidence="3">CCAP 1055/1</strain>
    </source>
</reference>
<feature type="compositionally biased region" description="Basic residues" evidence="2">
    <location>
        <begin position="15"/>
        <end position="28"/>
    </location>
</feature>
<evidence type="ECO:0000256" key="1">
    <source>
        <dbReference type="SAM" id="Coils"/>
    </source>
</evidence>
<evidence type="ECO:0000313" key="3">
    <source>
        <dbReference type="EMBL" id="CAG9291860.1"/>
    </source>
</evidence>
<keyword evidence="1" id="KW-0175">Coiled coil</keyword>
<sequence length="508" mass="58381">MNEEQSVDAGEAMKTRRKGRKLRRRHRPPKNEMEKFVAKDLYIAMQYEFRASLDNQRDLKRVVLVNWDRQVILDVKVVLNDSRKNKRSPRLSVTNTIAASLSLAELRWRIQSITEGNVLIGYSLDYALYALDLQIPWVNLRDSATYTPFMKEVNDPLTVMLVPRSLAELGEIFGCRSCKNSETSLIQQALCCMDLYRRKRVEWEEDVAKLIRQKERQREIAEHHKQMRMLTMIPEQDLSEENHIHSATEESQRLPDDAYEAYRGLRSLSIDATLREELQTKEGRLGGDSLQTDWVGTHRALAMLAPDLSQPDDLSWSSSAFSSANIWMPSVDSLSSVPSTISQDRWSGAENSAYHARGLWLMRPEKESTHPVEIGDWLDERENQVLDEDIHEVNLIDEDDVASGHLPSKLLSDSDDSGKEAPVREDSSHLVDGVDWLEEGKKPPSHRTKDNWFRRRPSDFRPPQDSNQHHLSEVTPLTAGKIPSSPKFGFFRRKSESDDTRKIHLQGT</sequence>
<organism evidence="3">
    <name type="scientific">Phaeodactylum tricornutum</name>
    <name type="common">Diatom</name>
    <dbReference type="NCBI Taxonomy" id="2850"/>
    <lineage>
        <taxon>Eukaryota</taxon>
        <taxon>Sar</taxon>
        <taxon>Stramenopiles</taxon>
        <taxon>Ochrophyta</taxon>
        <taxon>Bacillariophyta</taxon>
        <taxon>Bacillariophyceae</taxon>
        <taxon>Bacillariophycidae</taxon>
        <taxon>Naviculales</taxon>
        <taxon>Phaeodactylaceae</taxon>
        <taxon>Phaeodactylum</taxon>
    </lineage>
</organism>
<accession>A0A8J9XC36</accession>
<dbReference type="Gene3D" id="3.30.420.10">
    <property type="entry name" value="Ribonuclease H-like superfamily/Ribonuclease H"/>
    <property type="match status" value="1"/>
</dbReference>
<dbReference type="GO" id="GO:0003676">
    <property type="term" value="F:nucleic acid binding"/>
    <property type="evidence" value="ECO:0007669"/>
    <property type="project" value="InterPro"/>
</dbReference>
<feature type="coiled-coil region" evidence="1">
    <location>
        <begin position="193"/>
        <end position="220"/>
    </location>
</feature>
<feature type="compositionally biased region" description="Basic and acidic residues" evidence="2">
    <location>
        <begin position="416"/>
        <end position="429"/>
    </location>
</feature>
<gene>
    <name evidence="3" type="ORF">PTTT1_LOCUS48218</name>
</gene>
<feature type="compositionally biased region" description="Basic and acidic residues" evidence="2">
    <location>
        <begin position="438"/>
        <end position="459"/>
    </location>
</feature>
<proteinExistence type="predicted"/>
<dbReference type="Proteomes" id="UP000836788">
    <property type="component" value="Chromosome 6"/>
</dbReference>
<dbReference type="InterPro" id="IPR036397">
    <property type="entry name" value="RNaseH_sf"/>
</dbReference>
<feature type="region of interest" description="Disordered" evidence="2">
    <location>
        <begin position="1"/>
        <end position="30"/>
    </location>
</feature>
<evidence type="ECO:0000256" key="2">
    <source>
        <dbReference type="SAM" id="MobiDB-lite"/>
    </source>
</evidence>
<dbReference type="AlphaFoldDB" id="A0A8J9XC36"/>
<name>A0A8J9XC36_PHATR</name>
<feature type="compositionally biased region" description="Basic and acidic residues" evidence="2">
    <location>
        <begin position="493"/>
        <end position="502"/>
    </location>
</feature>
<dbReference type="EMBL" id="OU594947">
    <property type="protein sequence ID" value="CAG9291860.1"/>
    <property type="molecule type" value="Genomic_DNA"/>
</dbReference>
<protein>
    <recommendedName>
        <fullName evidence="4">Exonuclease domain-containing protein</fullName>
    </recommendedName>
</protein>
<feature type="region of interest" description="Disordered" evidence="2">
    <location>
        <begin position="406"/>
        <end position="508"/>
    </location>
</feature>